<protein>
    <submittedName>
        <fullName evidence="1">Uncharacterized protein</fullName>
    </submittedName>
</protein>
<dbReference type="Proteomes" id="UP000309997">
    <property type="component" value="Unassembled WGS sequence"/>
</dbReference>
<comment type="caution">
    <text evidence="1">The sequence shown here is derived from an EMBL/GenBank/DDBJ whole genome shotgun (WGS) entry which is preliminary data.</text>
</comment>
<evidence type="ECO:0000313" key="1">
    <source>
        <dbReference type="EMBL" id="KAL3582464.1"/>
    </source>
</evidence>
<evidence type="ECO:0000313" key="2">
    <source>
        <dbReference type="Proteomes" id="UP000309997"/>
    </source>
</evidence>
<keyword evidence="2" id="KW-1185">Reference proteome</keyword>
<name>A0ACC4BUZ1_POPAL</name>
<reference evidence="1 2" key="1">
    <citation type="journal article" date="2024" name="Plant Biotechnol. J.">
        <title>Genome and CRISPR/Cas9 system of a widespread forest tree (Populus alba) in the world.</title>
        <authorList>
            <person name="Liu Y.J."/>
            <person name="Jiang P.F."/>
            <person name="Han X.M."/>
            <person name="Li X.Y."/>
            <person name="Wang H.M."/>
            <person name="Wang Y.J."/>
            <person name="Wang X.X."/>
            <person name="Zeng Q.Y."/>
        </authorList>
    </citation>
    <scope>NUCLEOTIDE SEQUENCE [LARGE SCALE GENOMIC DNA]</scope>
    <source>
        <strain evidence="2">cv. PAL-ZL1</strain>
    </source>
</reference>
<accession>A0ACC4BUZ1</accession>
<dbReference type="EMBL" id="RCHU02000008">
    <property type="protein sequence ID" value="KAL3582464.1"/>
    <property type="molecule type" value="Genomic_DNA"/>
</dbReference>
<sequence length="100" mass="10869">MLWSPVCFILFKLSSNGVLQLRAGGFGFCRSESDNLKGRVYSTRILTSVHIKLSMFAFYAVPEGELGASDVPAGEAAGEAPVQYNDESASDQNENFETVQ</sequence>
<organism evidence="1 2">
    <name type="scientific">Populus alba</name>
    <name type="common">White poplar</name>
    <dbReference type="NCBI Taxonomy" id="43335"/>
    <lineage>
        <taxon>Eukaryota</taxon>
        <taxon>Viridiplantae</taxon>
        <taxon>Streptophyta</taxon>
        <taxon>Embryophyta</taxon>
        <taxon>Tracheophyta</taxon>
        <taxon>Spermatophyta</taxon>
        <taxon>Magnoliopsida</taxon>
        <taxon>eudicotyledons</taxon>
        <taxon>Gunneridae</taxon>
        <taxon>Pentapetalae</taxon>
        <taxon>rosids</taxon>
        <taxon>fabids</taxon>
        <taxon>Malpighiales</taxon>
        <taxon>Salicaceae</taxon>
        <taxon>Saliceae</taxon>
        <taxon>Populus</taxon>
    </lineage>
</organism>
<proteinExistence type="predicted"/>
<gene>
    <name evidence="1" type="ORF">D5086_016796</name>
</gene>